<dbReference type="GO" id="GO:0000981">
    <property type="term" value="F:DNA-binding transcription factor activity, RNA polymerase II-specific"/>
    <property type="evidence" value="ECO:0007669"/>
    <property type="project" value="InterPro"/>
</dbReference>
<dbReference type="PRINTS" id="PR00785">
    <property type="entry name" value="NCTRNSLOCATR"/>
</dbReference>
<feature type="domain" description="PAS" evidence="9">
    <location>
        <begin position="113"/>
        <end position="176"/>
    </location>
</feature>
<dbReference type="SUPFAM" id="SSF47459">
    <property type="entry name" value="HLH, helix-loop-helix DNA-binding domain"/>
    <property type="match status" value="1"/>
</dbReference>
<keyword evidence="7" id="KW-0539">Nucleus</keyword>
<dbReference type="SMART" id="SM00091">
    <property type="entry name" value="PAS"/>
    <property type="match status" value="2"/>
</dbReference>
<dbReference type="Pfam" id="PF14598">
    <property type="entry name" value="PAS_11"/>
    <property type="match status" value="1"/>
</dbReference>
<dbReference type="Proteomes" id="UP000828390">
    <property type="component" value="Unassembled WGS sequence"/>
</dbReference>
<dbReference type="Pfam" id="PF00010">
    <property type="entry name" value="HLH"/>
    <property type="match status" value="1"/>
</dbReference>
<organism evidence="11 12">
    <name type="scientific">Dreissena polymorpha</name>
    <name type="common">Zebra mussel</name>
    <name type="synonym">Mytilus polymorpha</name>
    <dbReference type="NCBI Taxonomy" id="45954"/>
    <lineage>
        <taxon>Eukaryota</taxon>
        <taxon>Metazoa</taxon>
        <taxon>Spiralia</taxon>
        <taxon>Lophotrochozoa</taxon>
        <taxon>Mollusca</taxon>
        <taxon>Bivalvia</taxon>
        <taxon>Autobranchia</taxon>
        <taxon>Heteroconchia</taxon>
        <taxon>Euheterodonta</taxon>
        <taxon>Imparidentia</taxon>
        <taxon>Neoheterodontei</taxon>
        <taxon>Myida</taxon>
        <taxon>Dreissenoidea</taxon>
        <taxon>Dreissenidae</taxon>
        <taxon>Dreissena</taxon>
    </lineage>
</organism>
<feature type="region of interest" description="Disordered" evidence="8">
    <location>
        <begin position="422"/>
        <end position="484"/>
    </location>
</feature>
<dbReference type="GO" id="GO:1990513">
    <property type="term" value="C:CLOCK-BMAL transcription complex"/>
    <property type="evidence" value="ECO:0007669"/>
    <property type="project" value="TreeGrafter"/>
</dbReference>
<evidence type="ECO:0000256" key="8">
    <source>
        <dbReference type="SAM" id="MobiDB-lite"/>
    </source>
</evidence>
<feature type="compositionally biased region" description="Low complexity" evidence="8">
    <location>
        <begin position="643"/>
        <end position="664"/>
    </location>
</feature>
<keyword evidence="12" id="KW-1185">Reference proteome</keyword>
<dbReference type="PROSITE" id="PS50112">
    <property type="entry name" value="PAS"/>
    <property type="match status" value="2"/>
</dbReference>
<keyword evidence="6" id="KW-0804">Transcription</keyword>
<feature type="compositionally biased region" description="Low complexity" evidence="8">
    <location>
        <begin position="460"/>
        <end position="484"/>
    </location>
</feature>
<dbReference type="InterPro" id="IPR001610">
    <property type="entry name" value="PAC"/>
</dbReference>
<keyword evidence="5" id="KW-0010">Activator</keyword>
<keyword evidence="2" id="KW-0805">Transcription regulation</keyword>
<feature type="domain" description="BHLH" evidence="10">
    <location>
        <begin position="40"/>
        <end position="90"/>
    </location>
</feature>
<dbReference type="InterPro" id="IPR035965">
    <property type="entry name" value="PAS-like_dom_sf"/>
</dbReference>
<dbReference type="GO" id="GO:0032922">
    <property type="term" value="P:circadian regulation of gene expression"/>
    <property type="evidence" value="ECO:0007669"/>
    <property type="project" value="InterPro"/>
</dbReference>
<keyword evidence="3" id="KW-0090">Biological rhythms</keyword>
<dbReference type="SUPFAM" id="SSF55785">
    <property type="entry name" value="PYP-like sensor domain (PAS domain)"/>
    <property type="match status" value="2"/>
</dbReference>
<feature type="compositionally biased region" description="Polar residues" evidence="8">
    <location>
        <begin position="619"/>
        <end position="635"/>
    </location>
</feature>
<reference evidence="11" key="2">
    <citation type="submission" date="2020-11" db="EMBL/GenBank/DDBJ databases">
        <authorList>
            <person name="McCartney M.A."/>
            <person name="Auch B."/>
            <person name="Kono T."/>
            <person name="Mallez S."/>
            <person name="Becker A."/>
            <person name="Gohl D.M."/>
            <person name="Silverstein K.A.T."/>
            <person name="Koren S."/>
            <person name="Bechman K.B."/>
            <person name="Herman A."/>
            <person name="Abrahante J.E."/>
            <person name="Garbe J."/>
        </authorList>
    </citation>
    <scope>NUCLEOTIDE SEQUENCE</scope>
    <source>
        <strain evidence="11">Duluth1</strain>
        <tissue evidence="11">Whole animal</tissue>
    </source>
</reference>
<dbReference type="SMART" id="SM00353">
    <property type="entry name" value="HLH"/>
    <property type="match status" value="1"/>
</dbReference>
<evidence type="ECO:0008006" key="13">
    <source>
        <dbReference type="Google" id="ProtNLM"/>
    </source>
</evidence>
<dbReference type="AlphaFoldDB" id="A0A9D4CUU2"/>
<keyword evidence="1" id="KW-0677">Repeat</keyword>
<evidence type="ECO:0000256" key="5">
    <source>
        <dbReference type="ARBA" id="ARBA00023159"/>
    </source>
</evidence>
<dbReference type="PANTHER" id="PTHR46055:SF3">
    <property type="entry name" value="CIRCADIAN LOCOMOTER OUTPUT CYCLES PROTEIN KAPUT"/>
    <property type="match status" value="1"/>
</dbReference>
<sequence>MSFAKRISYGRSATVTDSDSAIADDDDDLRGGRRSSLSGKDKLNRNLSEKKRRDQFNMLVNELSTMVSTTNKKMDKSTVLKSTISFLKDHQETANQAQVHEIKENWKPSFLTNDEFMHLMLEALDSFLLVFTQQGLVLYASEGVTSLLGHLPSDLINQSIYEFIDKSETGSVHNILYNQRVSPANDSFDRDGSPICFECNLLRGMIDPRRTPQQYEKVLMRGNCRYMTAGTVMDDLVDLPIAFKPGQVYFLCTVRLQSTQLVREMSIVDSNKEFSSRHSLEWKFLFLDHRAPPIIGYLPFEVLGTSGYDYYHPDDLDGVTISHEQLMKTGEGTSCYYRFLTKGQQWIWLKSRYFITYHQWNSKPEFINCTNTVVSYASVRAQKRKDLGCDDATASHEPVAKMQLMSPSSACSINVPDSNACNVSDDGSVEKGPQQPTSTSHQRSHTVSQQLQKFLHRHIQQQQLKQQQQQQQDSVGKSISSQATQAMSATSTTFSSQHLQRFLYNKPTLRAGESQHARILSRPNISTATAQCMVPSVSSTPTMLTVLSSPATDVSPMPSQLDMLPSNVYMTPVQKQLHEQLQRKASQVQSLIFRQQEELKKIHQQLLFTQVPQVPTAFNTPPSLTPNYNSDSTDSLVGMLGMDSQDAQSVQSQSPNSPQQGANNQSMSIAAMHNVSVNQSQILSFSMLPNDTDFYLSIANNSADHLSNNQ</sequence>
<evidence type="ECO:0000256" key="1">
    <source>
        <dbReference type="ARBA" id="ARBA00022737"/>
    </source>
</evidence>
<dbReference type="InterPro" id="IPR001067">
    <property type="entry name" value="Nuc_translocat"/>
</dbReference>
<gene>
    <name evidence="11" type="ORF">DPMN_056664</name>
</gene>
<dbReference type="InterPro" id="IPR036638">
    <property type="entry name" value="HLH_DNA-bd_sf"/>
</dbReference>
<evidence type="ECO:0000256" key="4">
    <source>
        <dbReference type="ARBA" id="ARBA00023125"/>
    </source>
</evidence>
<dbReference type="Gene3D" id="4.10.280.10">
    <property type="entry name" value="Helix-loop-helix DNA-binding domain"/>
    <property type="match status" value="1"/>
</dbReference>
<evidence type="ECO:0000256" key="6">
    <source>
        <dbReference type="ARBA" id="ARBA00023163"/>
    </source>
</evidence>
<evidence type="ECO:0000313" key="12">
    <source>
        <dbReference type="Proteomes" id="UP000828390"/>
    </source>
</evidence>
<dbReference type="EMBL" id="JAIWYP010000012">
    <property type="protein sequence ID" value="KAH3730673.1"/>
    <property type="molecule type" value="Genomic_DNA"/>
</dbReference>
<name>A0A9D4CUU2_DREPO</name>
<evidence type="ECO:0000313" key="11">
    <source>
        <dbReference type="EMBL" id="KAH3730673.1"/>
    </source>
</evidence>
<evidence type="ECO:0000259" key="9">
    <source>
        <dbReference type="PROSITE" id="PS50112"/>
    </source>
</evidence>
<dbReference type="PANTHER" id="PTHR46055">
    <property type="entry name" value="CIRCADIAN LOCOMOTER OUTPUT CYCLES PROTEIN KAPUT"/>
    <property type="match status" value="1"/>
</dbReference>
<dbReference type="Gene3D" id="3.30.450.20">
    <property type="entry name" value="PAS domain"/>
    <property type="match status" value="2"/>
</dbReference>
<dbReference type="InterPro" id="IPR013767">
    <property type="entry name" value="PAS_fold"/>
</dbReference>
<dbReference type="InterPro" id="IPR047230">
    <property type="entry name" value="CLOCK-like"/>
</dbReference>
<protein>
    <recommendedName>
        <fullName evidence="13">Circadian locomoter output cycles protein kaput</fullName>
    </recommendedName>
</protein>
<dbReference type="Pfam" id="PF00989">
    <property type="entry name" value="PAS"/>
    <property type="match status" value="1"/>
</dbReference>
<reference evidence="11" key="1">
    <citation type="journal article" date="2019" name="bioRxiv">
        <title>The Genome of the Zebra Mussel, Dreissena polymorpha: A Resource for Invasive Species Research.</title>
        <authorList>
            <person name="McCartney M.A."/>
            <person name="Auch B."/>
            <person name="Kono T."/>
            <person name="Mallez S."/>
            <person name="Zhang Y."/>
            <person name="Obille A."/>
            <person name="Becker A."/>
            <person name="Abrahante J.E."/>
            <person name="Garbe J."/>
            <person name="Badalamenti J.P."/>
            <person name="Herman A."/>
            <person name="Mangelson H."/>
            <person name="Liachko I."/>
            <person name="Sullivan S."/>
            <person name="Sone E.D."/>
            <person name="Koren S."/>
            <person name="Silverstein K.A.T."/>
            <person name="Beckman K.B."/>
            <person name="Gohl D.M."/>
        </authorList>
    </citation>
    <scope>NUCLEOTIDE SEQUENCE</scope>
    <source>
        <strain evidence="11">Duluth1</strain>
        <tissue evidence="11">Whole animal</tissue>
    </source>
</reference>
<feature type="compositionally biased region" description="Polar residues" evidence="8">
    <location>
        <begin position="434"/>
        <end position="452"/>
    </location>
</feature>
<comment type="caution">
    <text evidence="11">The sequence shown here is derived from an EMBL/GenBank/DDBJ whole genome shotgun (WGS) entry which is preliminary data.</text>
</comment>
<evidence type="ECO:0000256" key="2">
    <source>
        <dbReference type="ARBA" id="ARBA00023015"/>
    </source>
</evidence>
<accession>A0A9D4CUU2</accession>
<dbReference type="GO" id="GO:0046983">
    <property type="term" value="F:protein dimerization activity"/>
    <property type="evidence" value="ECO:0007669"/>
    <property type="project" value="InterPro"/>
</dbReference>
<dbReference type="PROSITE" id="PS50888">
    <property type="entry name" value="BHLH"/>
    <property type="match status" value="1"/>
</dbReference>
<dbReference type="InterPro" id="IPR011598">
    <property type="entry name" value="bHLH_dom"/>
</dbReference>
<evidence type="ECO:0000256" key="7">
    <source>
        <dbReference type="ARBA" id="ARBA00023242"/>
    </source>
</evidence>
<dbReference type="CDD" id="cd00130">
    <property type="entry name" value="PAS"/>
    <property type="match status" value="2"/>
</dbReference>
<keyword evidence="4" id="KW-0238">DNA-binding</keyword>
<feature type="domain" description="PAS" evidence="9">
    <location>
        <begin position="283"/>
        <end position="330"/>
    </location>
</feature>
<evidence type="ECO:0000256" key="3">
    <source>
        <dbReference type="ARBA" id="ARBA00023108"/>
    </source>
</evidence>
<feature type="region of interest" description="Disordered" evidence="8">
    <location>
        <begin position="619"/>
        <end position="664"/>
    </location>
</feature>
<dbReference type="GO" id="GO:0000978">
    <property type="term" value="F:RNA polymerase II cis-regulatory region sequence-specific DNA binding"/>
    <property type="evidence" value="ECO:0007669"/>
    <property type="project" value="TreeGrafter"/>
</dbReference>
<dbReference type="GO" id="GO:0005737">
    <property type="term" value="C:cytoplasm"/>
    <property type="evidence" value="ECO:0007669"/>
    <property type="project" value="InterPro"/>
</dbReference>
<evidence type="ECO:0000259" key="10">
    <source>
        <dbReference type="PROSITE" id="PS50888"/>
    </source>
</evidence>
<dbReference type="InterPro" id="IPR000014">
    <property type="entry name" value="PAS"/>
</dbReference>
<proteinExistence type="predicted"/>
<dbReference type="SMART" id="SM00086">
    <property type="entry name" value="PAC"/>
    <property type="match status" value="1"/>
</dbReference>